<dbReference type="Proteomes" id="UP001381693">
    <property type="component" value="Unassembled WGS sequence"/>
</dbReference>
<dbReference type="GO" id="GO:0003677">
    <property type="term" value="F:DNA binding"/>
    <property type="evidence" value="ECO:0007669"/>
    <property type="project" value="InterPro"/>
</dbReference>
<sequence>LKFSGNSNDFYNLEDSLINEVLDAKKGIPITLCVVYAAICQRLGIHLEPVNFPSHFVMRWKIPGEEECEYIDAFHKGRRLTGPELTSEFTEAVRSDPSYLNPCSKVQVFQRIIRNIMTVPQMQAHVADHMELFSSATELLSIISPTERGIQETLVRLYYTLEIHYDRIVEGCKQLLRTEHSGMLEEMLADCERVLAMQSSDPKPIIVNKRCKEIKYATGLVMKHKRYNYQCVIFGWDKTCQMSDEWVHRMGVHNLKYKTEQPFYNVLVYDGSRRYAAQEYLEIELDPKPITHIDVGKFFKSFTGKHYTPNAELQEEYPDDNEARRILLQQQGIL</sequence>
<organism evidence="2 3">
    <name type="scientific">Halocaridina rubra</name>
    <name type="common">Hawaiian red shrimp</name>
    <dbReference type="NCBI Taxonomy" id="373956"/>
    <lineage>
        <taxon>Eukaryota</taxon>
        <taxon>Metazoa</taxon>
        <taxon>Ecdysozoa</taxon>
        <taxon>Arthropoda</taxon>
        <taxon>Crustacea</taxon>
        <taxon>Multicrustacea</taxon>
        <taxon>Malacostraca</taxon>
        <taxon>Eumalacostraca</taxon>
        <taxon>Eucarida</taxon>
        <taxon>Decapoda</taxon>
        <taxon>Pleocyemata</taxon>
        <taxon>Caridea</taxon>
        <taxon>Atyoidea</taxon>
        <taxon>Atyidae</taxon>
        <taxon>Halocaridina</taxon>
    </lineage>
</organism>
<dbReference type="SMART" id="SM00992">
    <property type="entry name" value="YccV-like"/>
    <property type="match status" value="1"/>
</dbReference>
<evidence type="ECO:0000259" key="1">
    <source>
        <dbReference type="SMART" id="SM00992"/>
    </source>
</evidence>
<dbReference type="PANTHER" id="PTHR31350">
    <property type="entry name" value="SI:DKEY-261L7.2"/>
    <property type="match status" value="1"/>
</dbReference>
<protein>
    <submittedName>
        <fullName evidence="2">F-box protein 21</fullName>
    </submittedName>
</protein>
<feature type="domain" description="Hemimethylated DNA-binding" evidence="1">
    <location>
        <begin position="213"/>
        <end position="310"/>
    </location>
</feature>
<gene>
    <name evidence="2" type="primary">FBXO21</name>
    <name evidence="2" type="ORF">SK128_021162</name>
</gene>
<dbReference type="Gene3D" id="2.30.30.390">
    <property type="entry name" value="Hemimethylated DNA-binding domain"/>
    <property type="match status" value="1"/>
</dbReference>
<accession>A0AAN9AFK9</accession>
<dbReference type="PANTHER" id="PTHR31350:SF21">
    <property type="entry name" value="F-BOX ONLY PROTEIN 21"/>
    <property type="match status" value="1"/>
</dbReference>
<dbReference type="AlphaFoldDB" id="A0AAN9AFK9"/>
<reference evidence="2 3" key="1">
    <citation type="submission" date="2023-11" db="EMBL/GenBank/DDBJ databases">
        <title>Halocaridina rubra genome assembly.</title>
        <authorList>
            <person name="Smith C."/>
        </authorList>
    </citation>
    <scope>NUCLEOTIDE SEQUENCE [LARGE SCALE GENOMIC DNA]</scope>
    <source>
        <strain evidence="2">EP-1</strain>
        <tissue evidence="2">Whole</tissue>
    </source>
</reference>
<dbReference type="InterPro" id="IPR011722">
    <property type="entry name" value="Hemimethylated_DNA-bd_dom"/>
</dbReference>
<evidence type="ECO:0000313" key="3">
    <source>
        <dbReference type="Proteomes" id="UP001381693"/>
    </source>
</evidence>
<dbReference type="InterPro" id="IPR032698">
    <property type="entry name" value="SirB1_N"/>
</dbReference>
<dbReference type="Pfam" id="PF13369">
    <property type="entry name" value="Transglut_core2"/>
    <property type="match status" value="1"/>
</dbReference>
<proteinExistence type="predicted"/>
<evidence type="ECO:0000313" key="2">
    <source>
        <dbReference type="EMBL" id="KAK7085780.1"/>
    </source>
</evidence>
<dbReference type="NCBIfam" id="TIGR02097">
    <property type="entry name" value="yccV"/>
    <property type="match status" value="1"/>
</dbReference>
<dbReference type="Pfam" id="PF08755">
    <property type="entry name" value="YccV-like"/>
    <property type="match status" value="1"/>
</dbReference>
<keyword evidence="3" id="KW-1185">Reference proteome</keyword>
<name>A0AAN9AFK9_HALRR</name>
<feature type="non-terminal residue" evidence="2">
    <location>
        <position position="1"/>
    </location>
</feature>
<dbReference type="EMBL" id="JAXCGZ010000590">
    <property type="protein sequence ID" value="KAK7085780.1"/>
    <property type="molecule type" value="Genomic_DNA"/>
</dbReference>
<dbReference type="InterPro" id="IPR036623">
    <property type="entry name" value="Hemimethylated_DNA-bd_sf"/>
</dbReference>
<comment type="caution">
    <text evidence="2">The sequence shown here is derived from an EMBL/GenBank/DDBJ whole genome shotgun (WGS) entry which is preliminary data.</text>
</comment>
<dbReference type="SUPFAM" id="SSF141255">
    <property type="entry name" value="YccV-like"/>
    <property type="match status" value="1"/>
</dbReference>